<proteinExistence type="inferred from homology"/>
<evidence type="ECO:0000256" key="2">
    <source>
        <dbReference type="ARBA" id="ARBA00022525"/>
    </source>
</evidence>
<name>A0ABX2SXX4_9BACL</name>
<evidence type="ECO:0000259" key="6">
    <source>
        <dbReference type="Pfam" id="PF17802"/>
    </source>
</evidence>
<evidence type="ECO:0000256" key="5">
    <source>
        <dbReference type="SAM" id="SignalP"/>
    </source>
</evidence>
<keyword evidence="2" id="KW-0964">Secreted</keyword>
<feature type="transmembrane region" description="Helical" evidence="4">
    <location>
        <begin position="268"/>
        <end position="285"/>
    </location>
</feature>
<comment type="similarity">
    <text evidence="1">Belongs to the serine-aspartate repeat-containing protein (SDr) family.</text>
</comment>
<organism evidence="7 8">
    <name type="scientific">Gemelliphila palaticanis</name>
    <dbReference type="NCBI Taxonomy" id="81950"/>
    <lineage>
        <taxon>Bacteria</taxon>
        <taxon>Bacillati</taxon>
        <taxon>Bacillota</taxon>
        <taxon>Bacilli</taxon>
        <taxon>Bacillales</taxon>
        <taxon>Gemellaceae</taxon>
        <taxon>Gemelliphila</taxon>
    </lineage>
</organism>
<feature type="domain" description="SpaA-like prealbumin fold" evidence="6">
    <location>
        <begin position="78"/>
        <end position="118"/>
    </location>
</feature>
<feature type="chain" id="PRO_5045579357" evidence="5">
    <location>
        <begin position="31"/>
        <end position="292"/>
    </location>
</feature>
<gene>
    <name evidence="7" type="ORF">HZY85_02860</name>
</gene>
<accession>A0ABX2SXX4</accession>
<keyword evidence="3 5" id="KW-0732">Signal</keyword>
<keyword evidence="8" id="KW-1185">Reference proteome</keyword>
<keyword evidence="4" id="KW-0812">Transmembrane</keyword>
<keyword evidence="4" id="KW-0472">Membrane</keyword>
<dbReference type="PANTHER" id="PTHR36108:SF13">
    <property type="entry name" value="COLOSSIN-B-RELATED"/>
    <property type="match status" value="1"/>
</dbReference>
<dbReference type="InterPro" id="IPR013783">
    <property type="entry name" value="Ig-like_fold"/>
</dbReference>
<dbReference type="Proteomes" id="UP000531840">
    <property type="component" value="Unassembled WGS sequence"/>
</dbReference>
<dbReference type="Gene3D" id="2.60.40.10">
    <property type="entry name" value="Immunoglobulins"/>
    <property type="match status" value="2"/>
</dbReference>
<evidence type="ECO:0000256" key="4">
    <source>
        <dbReference type="SAM" id="Phobius"/>
    </source>
</evidence>
<evidence type="ECO:0000256" key="1">
    <source>
        <dbReference type="ARBA" id="ARBA00007257"/>
    </source>
</evidence>
<keyword evidence="4" id="KW-1133">Transmembrane helix</keyword>
<dbReference type="InterPro" id="IPR041033">
    <property type="entry name" value="SpaA_PFL_dom_1"/>
</dbReference>
<dbReference type="EMBL" id="JACBYF010000003">
    <property type="protein sequence ID" value="NYS47135.1"/>
    <property type="molecule type" value="Genomic_DNA"/>
</dbReference>
<reference evidence="7 8" key="1">
    <citation type="submission" date="2020-07" db="EMBL/GenBank/DDBJ databases">
        <title>MOT database genomes.</title>
        <authorList>
            <person name="Joseph S."/>
            <person name="Aduse-Opoku J."/>
            <person name="Hashim A."/>
            <person name="Wade W."/>
            <person name="Curtis M."/>
        </authorList>
    </citation>
    <scope>NUCLEOTIDE SEQUENCE [LARGE SCALE GENOMIC DNA]</scope>
    <source>
        <strain evidence="7 8">CIP 106318</strain>
    </source>
</reference>
<protein>
    <submittedName>
        <fullName evidence="7">Prealbumin-like fold domain-containing protein</fullName>
    </submittedName>
</protein>
<feature type="domain" description="SpaA-like prealbumin fold" evidence="6">
    <location>
        <begin position="157"/>
        <end position="241"/>
    </location>
</feature>
<feature type="signal peptide" evidence="5">
    <location>
        <begin position="1"/>
        <end position="30"/>
    </location>
</feature>
<dbReference type="RefSeq" id="WP_179940670.1">
    <property type="nucleotide sequence ID" value="NZ_JACBYF010000003.1"/>
</dbReference>
<dbReference type="SUPFAM" id="SSF49478">
    <property type="entry name" value="Cna protein B-type domain"/>
    <property type="match status" value="1"/>
</dbReference>
<evidence type="ECO:0000256" key="3">
    <source>
        <dbReference type="ARBA" id="ARBA00022729"/>
    </source>
</evidence>
<evidence type="ECO:0000313" key="7">
    <source>
        <dbReference type="EMBL" id="NYS47135.1"/>
    </source>
</evidence>
<dbReference type="Pfam" id="PF17802">
    <property type="entry name" value="SpaA"/>
    <property type="match status" value="2"/>
</dbReference>
<comment type="caution">
    <text evidence="7">The sequence shown here is derived from an EMBL/GenBank/DDBJ whole genome shotgun (WGS) entry which is preliminary data.</text>
</comment>
<sequence>MLKLLKKLNIVVIAFILLLPLIKFSSSANATEYKAVTLHFLEPTKDELKGRSDLEILIWRVKDSEETNTKIVKELDKLTDKELEEKFGKEVAKYTTDKEGKIVLDSLSDGKYYVREKDYGTKKGIYSVPFILDIPNKNEDIYIKTTTNPGEEPKGGYKFKKVSSQTNDPLKNAKFKVTKQKNGIYEPVLQDNKVYIVSSAEDGMFKVENLDYGVYYLWEVDAPSGYTPLKEPIKFEVTELSINEEEKIIKNDPFNPPPDILIPNTGDVLFVVLLFGGIIIFSLGYRMTKEEN</sequence>
<dbReference type="PANTHER" id="PTHR36108">
    <property type="entry name" value="COLOSSIN-B-RELATED"/>
    <property type="match status" value="1"/>
</dbReference>
<evidence type="ECO:0000313" key="8">
    <source>
        <dbReference type="Proteomes" id="UP000531840"/>
    </source>
</evidence>